<dbReference type="InterPro" id="IPR043519">
    <property type="entry name" value="NT_sf"/>
</dbReference>
<evidence type="ECO:0008006" key="3">
    <source>
        <dbReference type="Google" id="ProtNLM"/>
    </source>
</evidence>
<comment type="caution">
    <text evidence="1">The sequence shown here is derived from an EMBL/GenBank/DDBJ whole genome shotgun (WGS) entry which is preliminary data.</text>
</comment>
<proteinExistence type="predicted"/>
<dbReference type="EMBL" id="BAAAHK010000004">
    <property type="protein sequence ID" value="GAA0932479.1"/>
    <property type="molecule type" value="Genomic_DNA"/>
</dbReference>
<evidence type="ECO:0000313" key="2">
    <source>
        <dbReference type="Proteomes" id="UP001500542"/>
    </source>
</evidence>
<evidence type="ECO:0000313" key="1">
    <source>
        <dbReference type="EMBL" id="GAA0932479.1"/>
    </source>
</evidence>
<organism evidence="1 2">
    <name type="scientific">Kribbella koreensis</name>
    <dbReference type="NCBI Taxonomy" id="57909"/>
    <lineage>
        <taxon>Bacteria</taxon>
        <taxon>Bacillati</taxon>
        <taxon>Actinomycetota</taxon>
        <taxon>Actinomycetes</taxon>
        <taxon>Propionibacteriales</taxon>
        <taxon>Kribbellaceae</taxon>
        <taxon>Kribbella</taxon>
    </lineage>
</organism>
<dbReference type="Proteomes" id="UP001500542">
    <property type="component" value="Unassembled WGS sequence"/>
</dbReference>
<keyword evidence="2" id="KW-1185">Reference proteome</keyword>
<protein>
    <recommendedName>
        <fullName evidence="3">Nucleotidyltransferase-like protein</fullName>
    </recommendedName>
</protein>
<dbReference type="RefSeq" id="WP_343966666.1">
    <property type="nucleotide sequence ID" value="NZ_BAAAHK010000004.1"/>
</dbReference>
<name>A0ABP4A9E9_9ACTN</name>
<reference evidence="2" key="1">
    <citation type="journal article" date="2019" name="Int. J. Syst. Evol. Microbiol.">
        <title>The Global Catalogue of Microorganisms (GCM) 10K type strain sequencing project: providing services to taxonomists for standard genome sequencing and annotation.</title>
        <authorList>
            <consortium name="The Broad Institute Genomics Platform"/>
            <consortium name="The Broad Institute Genome Sequencing Center for Infectious Disease"/>
            <person name="Wu L."/>
            <person name="Ma J."/>
        </authorList>
    </citation>
    <scope>NUCLEOTIDE SEQUENCE [LARGE SCALE GENOMIC DNA]</scope>
    <source>
        <strain evidence="2">JCM 10977</strain>
    </source>
</reference>
<gene>
    <name evidence="1" type="ORF">GCM10009554_16980</name>
</gene>
<accession>A0ABP4A9E9</accession>
<sequence>MDFSTPISTVIPSLDGPVLQVLARSDRMLSGRQVHAEAGTGSVAGVRLVLQRLASTGLVHVDEAGTSLLYRLNRSHLAAQAVELLANLRATFADTLAANLASWRIPPLHASLYGAAARGEGDLTSDVALLLIRPDEVATDNLLWEQQVGGLMNDIVELTGNPVDVDELSLRDLANHHHAAVPVIEDWLHGPTILYGPPLQVLLAARASVNRPTLADLPSLPNLANFPALPALTGAPS</sequence>
<dbReference type="SUPFAM" id="SSF81301">
    <property type="entry name" value="Nucleotidyltransferase"/>
    <property type="match status" value="1"/>
</dbReference>